<dbReference type="SUPFAM" id="SSF52210">
    <property type="entry name" value="Succinyl-CoA synthetase domains"/>
    <property type="match status" value="2"/>
</dbReference>
<keyword evidence="1" id="KW-0436">Ligase</keyword>
<dbReference type="Gene3D" id="3.40.50.261">
    <property type="entry name" value="Succinyl-CoA synthetase domains"/>
    <property type="match status" value="2"/>
</dbReference>
<dbReference type="PROSITE" id="PS50975">
    <property type="entry name" value="ATP_GRASP"/>
    <property type="match status" value="1"/>
</dbReference>
<evidence type="ECO:0000313" key="8">
    <source>
        <dbReference type="Proteomes" id="UP000280307"/>
    </source>
</evidence>
<keyword evidence="3 5" id="KW-0067">ATP-binding</keyword>
<reference evidence="7 8" key="1">
    <citation type="submission" date="2018-12" db="EMBL/GenBank/DDBJ databases">
        <title>Genome Sequence of Candidatus Viridilinea halotolerans isolated from saline sulfide-rich spring.</title>
        <authorList>
            <person name="Grouzdev D.S."/>
            <person name="Burganskaya E.I."/>
            <person name="Krutkina M.S."/>
            <person name="Sukhacheva M.V."/>
            <person name="Gorlenko V.M."/>
        </authorList>
    </citation>
    <scope>NUCLEOTIDE SEQUENCE [LARGE SCALE GENOMIC DNA]</scope>
    <source>
        <strain evidence="7">Chok-6</strain>
    </source>
</reference>
<keyword evidence="2 5" id="KW-0547">Nucleotide-binding</keyword>
<dbReference type="Gene3D" id="3.30.470.20">
    <property type="entry name" value="ATP-grasp fold, B domain"/>
    <property type="match status" value="1"/>
</dbReference>
<dbReference type="Pfam" id="PF13549">
    <property type="entry name" value="ATP-grasp_5"/>
    <property type="match status" value="1"/>
</dbReference>
<dbReference type="GO" id="GO:0046872">
    <property type="term" value="F:metal ion binding"/>
    <property type="evidence" value="ECO:0007669"/>
    <property type="project" value="InterPro"/>
</dbReference>
<proteinExistence type="inferred from homology"/>
<dbReference type="Pfam" id="PF19045">
    <property type="entry name" value="Ligase_CoA_2"/>
    <property type="match status" value="1"/>
</dbReference>
<dbReference type="PANTHER" id="PTHR43334">
    <property type="entry name" value="ACETATE--COA LIGASE [ADP-FORMING]"/>
    <property type="match status" value="1"/>
</dbReference>
<comment type="similarity">
    <text evidence="4">In the N-terminal section; belongs to the acetate CoA ligase alpha subunit family.</text>
</comment>
<dbReference type="Gene3D" id="3.30.1490.20">
    <property type="entry name" value="ATP-grasp fold, A domain"/>
    <property type="match status" value="1"/>
</dbReference>
<dbReference type="Gene3D" id="3.40.50.720">
    <property type="entry name" value="NAD(P)-binding Rossmann-like Domain"/>
    <property type="match status" value="1"/>
</dbReference>
<evidence type="ECO:0000259" key="6">
    <source>
        <dbReference type="PROSITE" id="PS50975"/>
    </source>
</evidence>
<dbReference type="EMBL" id="RSAS01000413">
    <property type="protein sequence ID" value="RRR72056.1"/>
    <property type="molecule type" value="Genomic_DNA"/>
</dbReference>
<evidence type="ECO:0000256" key="3">
    <source>
        <dbReference type="ARBA" id="ARBA00022840"/>
    </source>
</evidence>
<dbReference type="InterPro" id="IPR032875">
    <property type="entry name" value="Succ_CoA_lig_flav_dom"/>
</dbReference>
<dbReference type="SMART" id="SM00881">
    <property type="entry name" value="CoA_binding"/>
    <property type="match status" value="1"/>
</dbReference>
<comment type="caution">
    <text evidence="7">The sequence shown here is derived from an EMBL/GenBank/DDBJ whole genome shotgun (WGS) entry which is preliminary data.</text>
</comment>
<sequence>MLAEIFAPHSVAVVGASPDPSRLGHVVLRNLIEHGFAGPIFPIHPKAHEVLGRRAYPSVLAVPESIELVVIAVPARQVLQVVDQCGQKGVKGLVVISSGFKEVGGEGRELDRQLLAKVRAYGMRMIGPNSLGVIDTHSRLNTSFAALMPDTGNIALMSQSGAICTAILDWSKVRGVGFSHFVSLGNKTDIDEVMLLRAWGNDPRSKVVLAYLEDISDGPAFIAAAREVTRTTPVVAIKSGTTAAGSLAASHHTGSLAGSEQAYEAAFAQSGIIRAHTVSELFDLAMLLAYQPLIKGNRVAILTNSGGMGIIAADAVERSGLAMASLSPSTIEHLQTVLPASASAYNPIDLLGDALHDLYGVGVKAALADANVDGLIVVLTPQAQTELVATAEIIAAAAAGSHKPVVASFMGGYSIGPALETLNRHSIPSYTFPERAVQSLASMYHYVERIRRPPPQYRSVPVNLTEVRRVLTNVRAGGRVELSEGEVRLVLAAYGLRIPESRLARSPDEAANLGTQLGFPIVMKVASPDILLKSAIGAVRLGVADADAARDSFELIDYRARKYWPGARIHGVYVQEMVRSGRDLLISMSRDPQFGPLIATGLCGIYVDVLKDITFGLAPLSEQDVYEQLRALRAFPLLRGADGGHFADVSAIEDVLLRVSQLATELPEIVELDINPLVVHRQGEGAVVLDARIILQ</sequence>
<evidence type="ECO:0000256" key="5">
    <source>
        <dbReference type="PROSITE-ProRule" id="PRU00409"/>
    </source>
</evidence>
<dbReference type="GO" id="GO:0005524">
    <property type="term" value="F:ATP binding"/>
    <property type="evidence" value="ECO:0007669"/>
    <property type="project" value="UniProtKB-UniRule"/>
</dbReference>
<dbReference type="Pfam" id="PF13380">
    <property type="entry name" value="CoA_binding_2"/>
    <property type="match status" value="1"/>
</dbReference>
<dbReference type="Proteomes" id="UP000280307">
    <property type="component" value="Unassembled WGS sequence"/>
</dbReference>
<dbReference type="PANTHER" id="PTHR43334:SF1">
    <property type="entry name" value="3-HYDROXYPROPIONATE--COA LIGASE [ADP-FORMING]"/>
    <property type="match status" value="1"/>
</dbReference>
<evidence type="ECO:0000256" key="1">
    <source>
        <dbReference type="ARBA" id="ARBA00022598"/>
    </source>
</evidence>
<dbReference type="AlphaFoldDB" id="A0A426TZW7"/>
<gene>
    <name evidence="7" type="ORF">EI684_10650</name>
</gene>
<dbReference type="GO" id="GO:0043758">
    <property type="term" value="F:acetate-CoA ligase (ADP-forming) activity"/>
    <property type="evidence" value="ECO:0007669"/>
    <property type="project" value="InterPro"/>
</dbReference>
<evidence type="ECO:0000256" key="4">
    <source>
        <dbReference type="ARBA" id="ARBA00060888"/>
    </source>
</evidence>
<organism evidence="7 8">
    <name type="scientific">Candidatus Viridilinea halotolerans</name>
    <dbReference type="NCBI Taxonomy" id="2491704"/>
    <lineage>
        <taxon>Bacteria</taxon>
        <taxon>Bacillati</taxon>
        <taxon>Chloroflexota</taxon>
        <taxon>Chloroflexia</taxon>
        <taxon>Chloroflexales</taxon>
        <taxon>Chloroflexineae</taxon>
        <taxon>Oscillochloridaceae</taxon>
        <taxon>Candidatus Viridilinea</taxon>
    </lineage>
</organism>
<name>A0A426TZW7_9CHLR</name>
<dbReference type="Pfam" id="PF13607">
    <property type="entry name" value="Succ_CoA_lig"/>
    <property type="match status" value="1"/>
</dbReference>
<feature type="domain" description="ATP-grasp" evidence="6">
    <location>
        <begin position="488"/>
        <end position="524"/>
    </location>
</feature>
<protein>
    <submittedName>
        <fullName evidence="7">CoA-binding protein</fullName>
    </submittedName>
</protein>
<dbReference type="InterPro" id="IPR011761">
    <property type="entry name" value="ATP-grasp"/>
</dbReference>
<accession>A0A426TZW7</accession>
<dbReference type="InterPro" id="IPR016102">
    <property type="entry name" value="Succinyl-CoA_synth-like"/>
</dbReference>
<evidence type="ECO:0000256" key="2">
    <source>
        <dbReference type="ARBA" id="ARBA00022741"/>
    </source>
</evidence>
<dbReference type="InterPro" id="IPR036291">
    <property type="entry name" value="NAD(P)-bd_dom_sf"/>
</dbReference>
<dbReference type="InterPro" id="IPR051538">
    <property type="entry name" value="Acyl-CoA_Synth/Transferase"/>
</dbReference>
<dbReference type="SUPFAM" id="SSF51735">
    <property type="entry name" value="NAD(P)-binding Rossmann-fold domains"/>
    <property type="match status" value="1"/>
</dbReference>
<dbReference type="SUPFAM" id="SSF56059">
    <property type="entry name" value="Glutathione synthetase ATP-binding domain-like"/>
    <property type="match status" value="1"/>
</dbReference>
<dbReference type="FunFam" id="3.30.1490.20:FF:000020">
    <property type="entry name" value="Protein lysine acetyltransferase"/>
    <property type="match status" value="1"/>
</dbReference>
<dbReference type="InterPro" id="IPR013815">
    <property type="entry name" value="ATP_grasp_subdomain_1"/>
</dbReference>
<dbReference type="InterPro" id="IPR003781">
    <property type="entry name" value="CoA-bd"/>
</dbReference>
<evidence type="ECO:0000313" key="7">
    <source>
        <dbReference type="EMBL" id="RRR72056.1"/>
    </source>
</evidence>
<dbReference type="InterPro" id="IPR043938">
    <property type="entry name" value="Ligase_CoA_dom"/>
</dbReference>